<dbReference type="Proteomes" id="UP001470230">
    <property type="component" value="Unassembled WGS sequence"/>
</dbReference>
<evidence type="ECO:0000313" key="5">
    <source>
        <dbReference type="Proteomes" id="UP001470230"/>
    </source>
</evidence>
<evidence type="ECO:0000259" key="3">
    <source>
        <dbReference type="Pfam" id="PF11929"/>
    </source>
</evidence>
<sequence>MDYENFLSEKKKMQSTFLEYINGEEEIEEHFQNFIKLIEDQNIKKDINEFRLLLHFINNVSNNHYRTKDFFSKIESILFIFKDDFKKLLSNDDIFLLFEDNKRILLFLIENKILNFNLFMKEKINLLHYAKYFIKEQKEFESKENNQKDPNFDENRKTGENESKLYSIIRNDLISDFITYVTRNEISLKTTVSCSIYETNSFLLFEEPTLIEYAAFFGSIQIFNYLFKNEVKLTPSLWLYAMHGKNPEIIKILEDNKIVPEDKSYKECLREAIKCHHNEIVVYIKSNLIHNQIDVDEFIESESIKYYNYLLFPNYDKLYNRNNFYNFCKYDYFYFAEGFLMNREIDINFKTCDIINDKSYILTPLIIAIKNNSLSIAELLLKQPGIDVNFRSTCYNLRDSSERTFNAINLAIICNNPKMIELLLNTENININSILMSKEKHPNNTIEIIEFSPLFEVLEYYNNIQIFKILLSHPDIDVNMKSKNITYDTKDSIKKVQYRNSSILCQAIRSTDLDAIRILLEHPKIDINATELNNDKTIKYKCEFTPLIVALVEKNLEILKILLSHPEIDINKCIIVENDGKTSQFTPLFYEIYIEGVDETTRLQVISLLLSHKKLDVNYNSSKIFATPLIHAVEHHKKDLITLLLSNPSIDVNKKYDFNYKNGNIVEKYPLSVALEKNYKEIALLLLNHPKIDVNIKVLQKKIDYSQIKHCALLHIAIRKKNIEIIKAILDDPNVDLNIKSFEKTIKNNATIEKEKTTMYEAIKSNNLEIIKLLLSKPGIDINMKMTKTVFENNHFFIEEKTPLRTAVNKKNVEIIQLLLSYLRKSGKMTDDLNDLMKTTNDNNVKSIIYDNINMQS</sequence>
<dbReference type="EMBL" id="JAPFFF010000075">
    <property type="protein sequence ID" value="KAK8835729.1"/>
    <property type="molecule type" value="Genomic_DNA"/>
</dbReference>
<reference evidence="4 5" key="1">
    <citation type="submission" date="2024-04" db="EMBL/GenBank/DDBJ databases">
        <title>Tritrichomonas musculus Genome.</title>
        <authorList>
            <person name="Alves-Ferreira E."/>
            <person name="Grigg M."/>
            <person name="Lorenzi H."/>
            <person name="Galac M."/>
        </authorList>
    </citation>
    <scope>NUCLEOTIDE SEQUENCE [LARGE SCALE GENOMIC DNA]</scope>
    <source>
        <strain evidence="4 5">EAF2021</strain>
    </source>
</reference>
<dbReference type="PANTHER" id="PTHR24198">
    <property type="entry name" value="ANKYRIN REPEAT AND PROTEIN KINASE DOMAIN-CONTAINING PROTEIN"/>
    <property type="match status" value="1"/>
</dbReference>
<proteinExistence type="predicted"/>
<keyword evidence="5" id="KW-1185">Reference proteome</keyword>
<feature type="domain" description="DUF3447" evidence="3">
    <location>
        <begin position="231"/>
        <end position="311"/>
    </location>
</feature>
<keyword evidence="1" id="KW-0677">Repeat</keyword>
<protein>
    <recommendedName>
        <fullName evidence="3">DUF3447 domain-containing protein</fullName>
    </recommendedName>
</protein>
<accession>A0ABR2GP69</accession>
<comment type="caution">
    <text evidence="4">The sequence shown here is derived from an EMBL/GenBank/DDBJ whole genome shotgun (WGS) entry which is preliminary data.</text>
</comment>
<name>A0ABR2GP69_9EUKA</name>
<dbReference type="SUPFAM" id="SSF48403">
    <property type="entry name" value="Ankyrin repeat"/>
    <property type="match status" value="3"/>
</dbReference>
<evidence type="ECO:0000256" key="2">
    <source>
        <dbReference type="ARBA" id="ARBA00023043"/>
    </source>
</evidence>
<dbReference type="InterPro" id="IPR002110">
    <property type="entry name" value="Ankyrin_rpt"/>
</dbReference>
<dbReference type="Pfam" id="PF12796">
    <property type="entry name" value="Ank_2"/>
    <property type="match status" value="4"/>
</dbReference>
<dbReference type="InterPro" id="IPR020683">
    <property type="entry name" value="DUF3447"/>
</dbReference>
<evidence type="ECO:0000256" key="1">
    <source>
        <dbReference type="ARBA" id="ARBA00022737"/>
    </source>
</evidence>
<dbReference type="PANTHER" id="PTHR24198:SF165">
    <property type="entry name" value="ANKYRIN REPEAT-CONTAINING PROTEIN-RELATED"/>
    <property type="match status" value="1"/>
</dbReference>
<gene>
    <name evidence="4" type="ORF">M9Y10_040548</name>
</gene>
<keyword evidence="2" id="KW-0040">ANK repeat</keyword>
<dbReference type="Gene3D" id="1.25.40.20">
    <property type="entry name" value="Ankyrin repeat-containing domain"/>
    <property type="match status" value="4"/>
</dbReference>
<evidence type="ECO:0000313" key="4">
    <source>
        <dbReference type="EMBL" id="KAK8835729.1"/>
    </source>
</evidence>
<dbReference type="SMART" id="SM00248">
    <property type="entry name" value="ANK"/>
    <property type="match status" value="12"/>
</dbReference>
<organism evidence="4 5">
    <name type="scientific">Tritrichomonas musculus</name>
    <dbReference type="NCBI Taxonomy" id="1915356"/>
    <lineage>
        <taxon>Eukaryota</taxon>
        <taxon>Metamonada</taxon>
        <taxon>Parabasalia</taxon>
        <taxon>Tritrichomonadida</taxon>
        <taxon>Tritrichomonadidae</taxon>
        <taxon>Tritrichomonas</taxon>
    </lineage>
</organism>
<dbReference type="Pfam" id="PF11929">
    <property type="entry name" value="DUF3447"/>
    <property type="match status" value="1"/>
</dbReference>
<dbReference type="InterPro" id="IPR036770">
    <property type="entry name" value="Ankyrin_rpt-contain_sf"/>
</dbReference>